<evidence type="ECO:0000313" key="2">
    <source>
        <dbReference type="Proteomes" id="UP000008144"/>
    </source>
</evidence>
<reference evidence="1" key="4">
    <citation type="submission" date="2025-09" db="UniProtKB">
        <authorList>
            <consortium name="Ensembl"/>
        </authorList>
    </citation>
    <scope>IDENTIFICATION</scope>
</reference>
<dbReference type="EMBL" id="EAAA01002420">
    <property type="status" value="NOT_ANNOTATED_CDS"/>
    <property type="molecule type" value="Genomic_DNA"/>
</dbReference>
<dbReference type="HOGENOM" id="CLU_3394026_0_0_1"/>
<dbReference type="AlphaFoldDB" id="H2XXP5"/>
<accession>H2XXP5</accession>
<keyword evidence="2" id="KW-1185">Reference proteome</keyword>
<organism evidence="1 2">
    <name type="scientific">Ciona intestinalis</name>
    <name type="common">Transparent sea squirt</name>
    <name type="synonym">Ascidia intestinalis</name>
    <dbReference type="NCBI Taxonomy" id="7719"/>
    <lineage>
        <taxon>Eukaryota</taxon>
        <taxon>Metazoa</taxon>
        <taxon>Chordata</taxon>
        <taxon>Tunicata</taxon>
        <taxon>Ascidiacea</taxon>
        <taxon>Phlebobranchia</taxon>
        <taxon>Cionidae</taxon>
        <taxon>Ciona</taxon>
    </lineage>
</organism>
<evidence type="ECO:0000313" key="1">
    <source>
        <dbReference type="Ensembl" id="ENSCINP00000034429.1"/>
    </source>
</evidence>
<dbReference type="Proteomes" id="UP000008144">
    <property type="component" value="Chromosome 7"/>
</dbReference>
<dbReference type="InParanoid" id="H2XXP5"/>
<reference evidence="2" key="1">
    <citation type="journal article" date="2002" name="Science">
        <title>The draft genome of Ciona intestinalis: insights into chordate and vertebrate origins.</title>
        <authorList>
            <person name="Dehal P."/>
            <person name="Satou Y."/>
            <person name="Campbell R.K."/>
            <person name="Chapman J."/>
            <person name="Degnan B."/>
            <person name="De Tomaso A."/>
            <person name="Davidson B."/>
            <person name="Di Gregorio A."/>
            <person name="Gelpke M."/>
            <person name="Goodstein D.M."/>
            <person name="Harafuji N."/>
            <person name="Hastings K.E."/>
            <person name="Ho I."/>
            <person name="Hotta K."/>
            <person name="Huang W."/>
            <person name="Kawashima T."/>
            <person name="Lemaire P."/>
            <person name="Martinez D."/>
            <person name="Meinertzhagen I.A."/>
            <person name="Necula S."/>
            <person name="Nonaka M."/>
            <person name="Putnam N."/>
            <person name="Rash S."/>
            <person name="Saiga H."/>
            <person name="Satake M."/>
            <person name="Terry A."/>
            <person name="Yamada L."/>
            <person name="Wang H.G."/>
            <person name="Awazu S."/>
            <person name="Azumi K."/>
            <person name="Boore J."/>
            <person name="Branno M."/>
            <person name="Chin-Bow S."/>
            <person name="DeSantis R."/>
            <person name="Doyle S."/>
            <person name="Francino P."/>
            <person name="Keys D.N."/>
            <person name="Haga S."/>
            <person name="Hayashi H."/>
            <person name="Hino K."/>
            <person name="Imai K.S."/>
            <person name="Inaba K."/>
            <person name="Kano S."/>
            <person name="Kobayashi K."/>
            <person name="Kobayashi M."/>
            <person name="Lee B.I."/>
            <person name="Makabe K.W."/>
            <person name="Manohar C."/>
            <person name="Matassi G."/>
            <person name="Medina M."/>
            <person name="Mochizuki Y."/>
            <person name="Mount S."/>
            <person name="Morishita T."/>
            <person name="Miura S."/>
            <person name="Nakayama A."/>
            <person name="Nishizaka S."/>
            <person name="Nomoto H."/>
            <person name="Ohta F."/>
            <person name="Oishi K."/>
            <person name="Rigoutsos I."/>
            <person name="Sano M."/>
            <person name="Sasaki A."/>
            <person name="Sasakura Y."/>
            <person name="Shoguchi E."/>
            <person name="Shin-i T."/>
            <person name="Spagnuolo A."/>
            <person name="Stainier D."/>
            <person name="Suzuki M.M."/>
            <person name="Tassy O."/>
            <person name="Takatori N."/>
            <person name="Tokuoka M."/>
            <person name="Yagi K."/>
            <person name="Yoshizaki F."/>
            <person name="Wada S."/>
            <person name="Zhang C."/>
            <person name="Hyatt P.D."/>
            <person name="Larimer F."/>
            <person name="Detter C."/>
            <person name="Doggett N."/>
            <person name="Glavina T."/>
            <person name="Hawkins T."/>
            <person name="Richardson P."/>
            <person name="Lucas S."/>
            <person name="Kohara Y."/>
            <person name="Levine M."/>
            <person name="Satoh N."/>
            <person name="Rokhsar D.S."/>
        </authorList>
    </citation>
    <scope>NUCLEOTIDE SEQUENCE [LARGE SCALE GENOMIC DNA]</scope>
</reference>
<proteinExistence type="predicted"/>
<sequence>SKKLKKHQETINIGPFAKVIGYESLYKSAQIG</sequence>
<dbReference type="EMBL" id="EAAA01002421">
    <property type="status" value="NOT_ANNOTATED_CDS"/>
    <property type="molecule type" value="Genomic_DNA"/>
</dbReference>
<dbReference type="Ensembl" id="ENSCINT00000034825.1">
    <property type="protein sequence ID" value="ENSCINP00000034429.1"/>
    <property type="gene ID" value="ENSCING00000022032.1"/>
</dbReference>
<reference evidence="1" key="2">
    <citation type="journal article" date="2008" name="Genome Biol.">
        <title>Improved genome assembly and evidence-based global gene model set for the chordate Ciona intestinalis: new insight into intron and operon populations.</title>
        <authorList>
            <person name="Satou Y."/>
            <person name="Mineta K."/>
            <person name="Ogasawara M."/>
            <person name="Sasakura Y."/>
            <person name="Shoguchi E."/>
            <person name="Ueno K."/>
            <person name="Yamada L."/>
            <person name="Matsumoto J."/>
            <person name="Wasserscheid J."/>
            <person name="Dewar K."/>
            <person name="Wiley G.B."/>
            <person name="Macmil S.L."/>
            <person name="Roe B.A."/>
            <person name="Zeller R.W."/>
            <person name="Hastings K.E."/>
            <person name="Lemaire P."/>
            <person name="Lindquist E."/>
            <person name="Endo T."/>
            <person name="Hotta K."/>
            <person name="Inaba K."/>
        </authorList>
    </citation>
    <scope>NUCLEOTIDE SEQUENCE [LARGE SCALE GENOMIC DNA]</scope>
    <source>
        <strain evidence="1">wild type</strain>
    </source>
</reference>
<reference evidence="1" key="3">
    <citation type="submission" date="2025-08" db="UniProtKB">
        <authorList>
            <consortium name="Ensembl"/>
        </authorList>
    </citation>
    <scope>IDENTIFICATION</scope>
</reference>
<name>H2XXP5_CIOIN</name>
<protein>
    <submittedName>
        <fullName evidence="1">Uncharacterized protein</fullName>
    </submittedName>
</protein>